<feature type="compositionally biased region" description="Polar residues" evidence="1">
    <location>
        <begin position="392"/>
        <end position="422"/>
    </location>
</feature>
<name>A0AAW0WXR3_CHEQU</name>
<accession>A0AAW0WXR3</accession>
<dbReference type="EMBL" id="JARKIK010000043">
    <property type="protein sequence ID" value="KAK8737085.1"/>
    <property type="molecule type" value="Genomic_DNA"/>
</dbReference>
<feature type="compositionally biased region" description="Polar residues" evidence="1">
    <location>
        <begin position="512"/>
        <end position="524"/>
    </location>
</feature>
<proteinExistence type="predicted"/>
<feature type="region of interest" description="Disordered" evidence="1">
    <location>
        <begin position="332"/>
        <end position="355"/>
    </location>
</feature>
<feature type="compositionally biased region" description="Low complexity" evidence="1">
    <location>
        <begin position="183"/>
        <end position="200"/>
    </location>
</feature>
<feature type="compositionally biased region" description="Low complexity" evidence="1">
    <location>
        <begin position="209"/>
        <end position="223"/>
    </location>
</feature>
<evidence type="ECO:0000313" key="3">
    <source>
        <dbReference type="Proteomes" id="UP001445076"/>
    </source>
</evidence>
<gene>
    <name evidence="2" type="ORF">OTU49_004794</name>
</gene>
<feature type="compositionally biased region" description="Polar residues" evidence="1">
    <location>
        <begin position="154"/>
        <end position="182"/>
    </location>
</feature>
<protein>
    <submittedName>
        <fullName evidence="2">Uncharacterized protein</fullName>
    </submittedName>
</protein>
<dbReference type="Proteomes" id="UP001445076">
    <property type="component" value="Unassembled WGS sequence"/>
</dbReference>
<feature type="compositionally biased region" description="Basic and acidic residues" evidence="1">
    <location>
        <begin position="276"/>
        <end position="287"/>
    </location>
</feature>
<feature type="region of interest" description="Disordered" evidence="1">
    <location>
        <begin position="487"/>
        <end position="546"/>
    </location>
</feature>
<organism evidence="2 3">
    <name type="scientific">Cherax quadricarinatus</name>
    <name type="common">Australian red claw crayfish</name>
    <dbReference type="NCBI Taxonomy" id="27406"/>
    <lineage>
        <taxon>Eukaryota</taxon>
        <taxon>Metazoa</taxon>
        <taxon>Ecdysozoa</taxon>
        <taxon>Arthropoda</taxon>
        <taxon>Crustacea</taxon>
        <taxon>Multicrustacea</taxon>
        <taxon>Malacostraca</taxon>
        <taxon>Eumalacostraca</taxon>
        <taxon>Eucarida</taxon>
        <taxon>Decapoda</taxon>
        <taxon>Pleocyemata</taxon>
        <taxon>Astacidea</taxon>
        <taxon>Parastacoidea</taxon>
        <taxon>Parastacidae</taxon>
        <taxon>Cherax</taxon>
    </lineage>
</organism>
<evidence type="ECO:0000256" key="1">
    <source>
        <dbReference type="SAM" id="MobiDB-lite"/>
    </source>
</evidence>
<dbReference type="AlphaFoldDB" id="A0AAW0WXR3"/>
<comment type="caution">
    <text evidence="2">The sequence shown here is derived from an EMBL/GenBank/DDBJ whole genome shotgun (WGS) entry which is preliminary data.</text>
</comment>
<feature type="compositionally biased region" description="Basic residues" evidence="1">
    <location>
        <begin position="454"/>
        <end position="468"/>
    </location>
</feature>
<feature type="region of interest" description="Disordered" evidence="1">
    <location>
        <begin position="452"/>
        <end position="474"/>
    </location>
</feature>
<feature type="region of interest" description="Disordered" evidence="1">
    <location>
        <begin position="154"/>
        <end position="303"/>
    </location>
</feature>
<keyword evidence="3" id="KW-1185">Reference proteome</keyword>
<sequence>MYRRYLQDLSGGPPTTHLQEAPEGVFTETHNIVGDAHLKAARAGAAHREQLSNSRVDCVAVTLSSGVDFDSRRSLAVEAGNIVTVEVIKTKSVEVDNNASVEVPMSQSFEVFRNQPVKVIEAQSVELSKKDAGVSPMLVQPAADISSSNILEKSAASQSVSNDSGVVTSPGENSHNNSSINPSAVESSNCGSSSAVGRSSSTEHSPLVNSSSNGSIGNQSPSIKSRGSAFSLNPMAKSTGHFSFSSSARCDGRRKRHPYSENIELEDFMSPSNTPEFRRRPAEEFRPPGHQRTSKRVLQSAPKGSDVAMDEFGSLGLQGTSKTVRRQASNSFDFAMDEQESKSPEFRGTSKTVQRQARNSIDFAMAEPEIGSLGHQRTSKTSQQPALKKTDLTTNQPEFSTSGLRRTSKTSWDTDSSPSLSNDEVIVSRPVVEASRAKSPLYPATSDNLITSKLTHKTQKQTQKKTQKKHELSSTRSLINVLPFRKTTRTSGGLGTLQREEPKGYLKGTSIPRPSSRFSSNLQGEVTPWGRCPLPPTKSPQKVGVNLPDTSTSSNCYSVFCCSGRPASSSSRH</sequence>
<feature type="compositionally biased region" description="Polar residues" evidence="1">
    <location>
        <begin position="375"/>
        <end position="385"/>
    </location>
</feature>
<reference evidence="2 3" key="1">
    <citation type="journal article" date="2024" name="BMC Genomics">
        <title>Genome assembly of redclaw crayfish (Cherax quadricarinatus) provides insights into its immune adaptation and hypoxia tolerance.</title>
        <authorList>
            <person name="Liu Z."/>
            <person name="Zheng J."/>
            <person name="Li H."/>
            <person name="Fang K."/>
            <person name="Wang S."/>
            <person name="He J."/>
            <person name="Zhou D."/>
            <person name="Weng S."/>
            <person name="Chi M."/>
            <person name="Gu Z."/>
            <person name="He J."/>
            <person name="Li F."/>
            <person name="Wang M."/>
        </authorList>
    </citation>
    <scope>NUCLEOTIDE SEQUENCE [LARGE SCALE GENOMIC DNA]</scope>
    <source>
        <strain evidence="2">ZL_2023a</strain>
    </source>
</reference>
<evidence type="ECO:0000313" key="2">
    <source>
        <dbReference type="EMBL" id="KAK8737085.1"/>
    </source>
</evidence>
<feature type="region of interest" description="Disordered" evidence="1">
    <location>
        <begin position="370"/>
        <end position="422"/>
    </location>
</feature>